<name>A0A246JNF0_9BURK</name>
<accession>A0A246JNF0</accession>
<protein>
    <submittedName>
        <fullName evidence="2">VapC toxin family PIN domain ribonuclease</fullName>
    </submittedName>
</protein>
<evidence type="ECO:0000313" key="3">
    <source>
        <dbReference type="Proteomes" id="UP000197468"/>
    </source>
</evidence>
<dbReference type="CDD" id="cd18683">
    <property type="entry name" value="PIN_VapC-like"/>
    <property type="match status" value="1"/>
</dbReference>
<dbReference type="PANTHER" id="PTHR39664:SF2">
    <property type="entry name" value="NUCLEIC ACID-BINDING PROTEIN, CONTAINING PIN DOMAIN-RELATED"/>
    <property type="match status" value="1"/>
</dbReference>
<feature type="domain" description="PIN" evidence="1">
    <location>
        <begin position="4"/>
        <end position="116"/>
    </location>
</feature>
<dbReference type="EMBL" id="NIOF01000001">
    <property type="protein sequence ID" value="OWQ93699.1"/>
    <property type="molecule type" value="Genomic_DNA"/>
</dbReference>
<keyword evidence="3" id="KW-1185">Reference proteome</keyword>
<dbReference type="InterPro" id="IPR002716">
    <property type="entry name" value="PIN_dom"/>
</dbReference>
<dbReference type="SUPFAM" id="SSF88723">
    <property type="entry name" value="PIN domain-like"/>
    <property type="match status" value="1"/>
</dbReference>
<evidence type="ECO:0000313" key="2">
    <source>
        <dbReference type="EMBL" id="OWQ93699.1"/>
    </source>
</evidence>
<dbReference type="PANTHER" id="PTHR39664">
    <property type="match status" value="1"/>
</dbReference>
<dbReference type="Proteomes" id="UP000197468">
    <property type="component" value="Unassembled WGS sequence"/>
</dbReference>
<gene>
    <name evidence="2" type="ORF">CDN99_04405</name>
</gene>
<evidence type="ECO:0000259" key="1">
    <source>
        <dbReference type="Pfam" id="PF01850"/>
    </source>
</evidence>
<dbReference type="InterPro" id="IPR029060">
    <property type="entry name" value="PIN-like_dom_sf"/>
</dbReference>
<dbReference type="Pfam" id="PF01850">
    <property type="entry name" value="PIN"/>
    <property type="match status" value="1"/>
</dbReference>
<dbReference type="Gene3D" id="3.40.50.1010">
    <property type="entry name" value="5'-nuclease"/>
    <property type="match status" value="1"/>
</dbReference>
<organism evidence="2 3">
    <name type="scientific">Roseateles aquatilis</name>
    <dbReference type="NCBI Taxonomy" id="431061"/>
    <lineage>
        <taxon>Bacteria</taxon>
        <taxon>Pseudomonadati</taxon>
        <taxon>Pseudomonadota</taxon>
        <taxon>Betaproteobacteria</taxon>
        <taxon>Burkholderiales</taxon>
        <taxon>Sphaerotilaceae</taxon>
        <taxon>Roseateles</taxon>
    </lineage>
</organism>
<comment type="caution">
    <text evidence="2">The sequence shown here is derived from an EMBL/GenBank/DDBJ whole genome shotgun (WGS) entry which is preliminary data.</text>
</comment>
<proteinExistence type="predicted"/>
<reference evidence="2 3" key="1">
    <citation type="journal article" date="2008" name="Int. J. Syst. Evol. Microbiol.">
        <title>Description of Roseateles aquatilis sp. nov. and Roseateles terrae sp. nov., in the class Betaproteobacteria, and emended description of the genus Roseateles.</title>
        <authorList>
            <person name="Gomila M."/>
            <person name="Bowien B."/>
            <person name="Falsen E."/>
            <person name="Moore E.R."/>
            <person name="Lalucat J."/>
        </authorList>
    </citation>
    <scope>NUCLEOTIDE SEQUENCE [LARGE SCALE GENOMIC DNA]</scope>
    <source>
        <strain evidence="2 3">CCUG 48205</strain>
    </source>
</reference>
<sequence>MKVAVDTNVLVRIIVRDNVEQAQAAMRLFADAELVVIAVACLCEFAWVLGRSYQYGALDIARAIRSIVAKPTVKVNQMAVDAGLAMLDLGGDFADGAIACEGRISGGQVFMTFDKAALRRLLALGESVGSPHSARAKTQFAA</sequence>
<dbReference type="OrthoDB" id="32974at2"/>
<dbReference type="AlphaFoldDB" id="A0A246JNF0"/>